<evidence type="ECO:0000256" key="1">
    <source>
        <dbReference type="ARBA" id="ARBA00001968"/>
    </source>
</evidence>
<dbReference type="AlphaFoldDB" id="A0A2T0MSJ1"/>
<sequence>MHDLTAARTHVLAALYAASAADLPTLADSGYDGAGIGIHTPIKQPKGNHILSPDNRTYNRLLRALRCLGERGFALLKGRWRILQHITASPSAISDIARAALVLTHFEHNYLPAID</sequence>
<keyword evidence="4" id="KW-0378">Hydrolase</keyword>
<organism evidence="4 5">
    <name type="scientific">Nonomuraea fuscirosea</name>
    <dbReference type="NCBI Taxonomy" id="1291556"/>
    <lineage>
        <taxon>Bacteria</taxon>
        <taxon>Bacillati</taxon>
        <taxon>Actinomycetota</taxon>
        <taxon>Actinomycetes</taxon>
        <taxon>Streptosporangiales</taxon>
        <taxon>Streptosporangiaceae</taxon>
        <taxon>Nonomuraea</taxon>
    </lineage>
</organism>
<evidence type="ECO:0000259" key="3">
    <source>
        <dbReference type="Pfam" id="PF13359"/>
    </source>
</evidence>
<dbReference type="GO" id="GO:0004519">
    <property type="term" value="F:endonuclease activity"/>
    <property type="evidence" value="ECO:0007669"/>
    <property type="project" value="UniProtKB-KW"/>
</dbReference>
<dbReference type="InterPro" id="IPR027806">
    <property type="entry name" value="HARBI1_dom"/>
</dbReference>
<dbReference type="Pfam" id="PF13359">
    <property type="entry name" value="DDE_Tnp_4"/>
    <property type="match status" value="1"/>
</dbReference>
<keyword evidence="5" id="KW-1185">Reference proteome</keyword>
<accession>A0A2T0MSJ1</accession>
<dbReference type="EMBL" id="PVNG01000015">
    <property type="protein sequence ID" value="PRX61447.1"/>
    <property type="molecule type" value="Genomic_DNA"/>
</dbReference>
<keyword evidence="4" id="KW-0540">Nuclease</keyword>
<keyword evidence="4" id="KW-0255">Endonuclease</keyword>
<keyword evidence="2" id="KW-0479">Metal-binding</keyword>
<comment type="caution">
    <text evidence="4">The sequence shown here is derived from an EMBL/GenBank/DDBJ whole genome shotgun (WGS) entry which is preliminary data.</text>
</comment>
<comment type="cofactor">
    <cofactor evidence="1">
        <name>a divalent metal cation</name>
        <dbReference type="ChEBI" id="CHEBI:60240"/>
    </cofactor>
</comment>
<proteinExistence type="predicted"/>
<dbReference type="GO" id="GO:0046872">
    <property type="term" value="F:metal ion binding"/>
    <property type="evidence" value="ECO:0007669"/>
    <property type="project" value="UniProtKB-KW"/>
</dbReference>
<reference evidence="4 5" key="1">
    <citation type="submission" date="2018-03" db="EMBL/GenBank/DDBJ databases">
        <title>Genomic Encyclopedia of Type Strains, Phase III (KMG-III): the genomes of soil and plant-associated and newly described type strains.</title>
        <authorList>
            <person name="Whitman W."/>
        </authorList>
    </citation>
    <scope>NUCLEOTIDE SEQUENCE [LARGE SCALE GENOMIC DNA]</scope>
    <source>
        <strain evidence="4 5">CGMCC 4.7104</strain>
    </source>
</reference>
<evidence type="ECO:0000256" key="2">
    <source>
        <dbReference type="ARBA" id="ARBA00022723"/>
    </source>
</evidence>
<dbReference type="Proteomes" id="UP000238312">
    <property type="component" value="Unassembled WGS sequence"/>
</dbReference>
<evidence type="ECO:0000313" key="5">
    <source>
        <dbReference type="Proteomes" id="UP000238312"/>
    </source>
</evidence>
<feature type="domain" description="DDE Tnp4" evidence="3">
    <location>
        <begin position="2"/>
        <end position="104"/>
    </location>
</feature>
<protein>
    <submittedName>
        <fullName evidence="4">DDE superfamily endonuclease</fullName>
    </submittedName>
</protein>
<name>A0A2T0MSJ1_9ACTN</name>
<evidence type="ECO:0000313" key="4">
    <source>
        <dbReference type="EMBL" id="PRX61447.1"/>
    </source>
</evidence>
<gene>
    <name evidence="4" type="ORF">B0I32_115302</name>
</gene>